<dbReference type="EMBL" id="OE191228">
    <property type="protein sequence ID" value="CAD7579348.1"/>
    <property type="molecule type" value="Genomic_DNA"/>
</dbReference>
<reference evidence="1" key="1">
    <citation type="submission" date="2020-11" db="EMBL/GenBank/DDBJ databases">
        <authorList>
            <person name="Tran Van P."/>
        </authorList>
    </citation>
    <scope>NUCLEOTIDE SEQUENCE</scope>
</reference>
<gene>
    <name evidence="1" type="ORF">TCMB3V08_LOCUS11882</name>
</gene>
<dbReference type="AlphaFoldDB" id="A0A7R9JHH0"/>
<accession>A0A7R9JHH0</accession>
<evidence type="ECO:0000313" key="1">
    <source>
        <dbReference type="EMBL" id="CAD7579348.1"/>
    </source>
</evidence>
<name>A0A7R9JHH0_TIMCA</name>
<sequence length="166" mass="18389">MLRDISNPFEISERAFQSLFRISRVMGRDLYDLLRGRLQRTLASGNPVHVQVLAALRFFARGGYQRGDTFVSLSQTSCSCIHPCCLQCSISPISRTVDSISDHRSPEREGTAWIPTLLPMYAHNSHADVLSSWFSISEAGSGPARPVVDQRVRWGVYATGTCCGVP</sequence>
<organism evidence="1">
    <name type="scientific">Timema californicum</name>
    <name type="common">California timema</name>
    <name type="synonym">Walking stick</name>
    <dbReference type="NCBI Taxonomy" id="61474"/>
    <lineage>
        <taxon>Eukaryota</taxon>
        <taxon>Metazoa</taxon>
        <taxon>Ecdysozoa</taxon>
        <taxon>Arthropoda</taxon>
        <taxon>Hexapoda</taxon>
        <taxon>Insecta</taxon>
        <taxon>Pterygota</taxon>
        <taxon>Neoptera</taxon>
        <taxon>Polyneoptera</taxon>
        <taxon>Phasmatodea</taxon>
        <taxon>Timematodea</taxon>
        <taxon>Timematoidea</taxon>
        <taxon>Timematidae</taxon>
        <taxon>Timema</taxon>
    </lineage>
</organism>
<proteinExistence type="predicted"/>
<protein>
    <submittedName>
        <fullName evidence="1">(California timema) hypothetical protein</fullName>
    </submittedName>
</protein>